<dbReference type="STRING" id="472175.EL18_02681"/>
<accession>A0A084U644</accession>
<protein>
    <submittedName>
        <fullName evidence="1">Uncharacterized protein</fullName>
    </submittedName>
</protein>
<reference evidence="1 2" key="1">
    <citation type="submission" date="2014-05" db="EMBL/GenBank/DDBJ databases">
        <title>Draft Genome Sequence of Nitratireductor basaltis Strain UMTGB225, A Marine Bacterium Isolated from Green Barrel Tunicate.</title>
        <authorList>
            <person name="Gan H.Y."/>
        </authorList>
    </citation>
    <scope>NUCLEOTIDE SEQUENCE [LARGE SCALE GENOMIC DNA]</scope>
    <source>
        <strain evidence="1 2">UMTGB225</strain>
    </source>
</reference>
<dbReference type="EMBL" id="JMQM01000002">
    <property type="protein sequence ID" value="KFB08430.1"/>
    <property type="molecule type" value="Genomic_DNA"/>
</dbReference>
<dbReference type="Proteomes" id="UP000053675">
    <property type="component" value="Unassembled WGS sequence"/>
</dbReference>
<proteinExistence type="predicted"/>
<dbReference type="AlphaFoldDB" id="A0A084U644"/>
<organism evidence="1 2">
    <name type="scientific">Nitratireductor basaltis</name>
    <dbReference type="NCBI Taxonomy" id="472175"/>
    <lineage>
        <taxon>Bacteria</taxon>
        <taxon>Pseudomonadati</taxon>
        <taxon>Pseudomonadota</taxon>
        <taxon>Alphaproteobacteria</taxon>
        <taxon>Hyphomicrobiales</taxon>
        <taxon>Phyllobacteriaceae</taxon>
        <taxon>Nitratireductor</taxon>
    </lineage>
</organism>
<evidence type="ECO:0000313" key="2">
    <source>
        <dbReference type="Proteomes" id="UP000053675"/>
    </source>
</evidence>
<name>A0A084U644_9HYPH</name>
<comment type="caution">
    <text evidence="1">The sequence shown here is derived from an EMBL/GenBank/DDBJ whole genome shotgun (WGS) entry which is preliminary data.</text>
</comment>
<sequence length="131" mass="14661">MMSSGYLTSQDLQLIDTLLAEHRTGSGNRTTETELRTGRLLIDLMSNGVQEEDQLRQKLRHHLESLRSTEIALSEWENEGGASYLPRHYDSRHRIAPLGCMRSSAASAVRETCVPEHDGDHTGRKSGFSLP</sequence>
<keyword evidence="2" id="KW-1185">Reference proteome</keyword>
<evidence type="ECO:0000313" key="1">
    <source>
        <dbReference type="EMBL" id="KFB08430.1"/>
    </source>
</evidence>
<gene>
    <name evidence="1" type="ORF">EL18_02681</name>
</gene>